<dbReference type="InterPro" id="IPR018325">
    <property type="entry name" value="Rad4/PNGase_transGLS-fold"/>
</dbReference>
<dbReference type="STRING" id="97331.A0A437AFY8"/>
<dbReference type="InterPro" id="IPR018328">
    <property type="entry name" value="Rad4_beta-hairpin_dom3"/>
</dbReference>
<evidence type="ECO:0000259" key="7">
    <source>
        <dbReference type="SMART" id="SM01030"/>
    </source>
</evidence>
<dbReference type="Pfam" id="PF10405">
    <property type="entry name" value="BHD_3"/>
    <property type="match status" value="1"/>
</dbReference>
<dbReference type="GO" id="GO:0003697">
    <property type="term" value="F:single-stranded DNA binding"/>
    <property type="evidence" value="ECO:0007669"/>
    <property type="project" value="TreeGrafter"/>
</dbReference>
<evidence type="ECO:0000256" key="3">
    <source>
        <dbReference type="ARBA" id="ARBA00022763"/>
    </source>
</evidence>
<comment type="caution">
    <text evidence="10">The sequence shown here is derived from an EMBL/GenBank/DDBJ whole genome shotgun (WGS) entry which is preliminary data.</text>
</comment>
<dbReference type="GO" id="GO:0000111">
    <property type="term" value="C:nucleotide-excision repair factor 2 complex"/>
    <property type="evidence" value="ECO:0007669"/>
    <property type="project" value="TreeGrafter"/>
</dbReference>
<feature type="domain" description="Rad4 beta-hairpin" evidence="7">
    <location>
        <begin position="559"/>
        <end position="618"/>
    </location>
</feature>
<comment type="similarity">
    <text evidence="2">Belongs to the XPC family.</text>
</comment>
<evidence type="ECO:0000256" key="4">
    <source>
        <dbReference type="ARBA" id="ARBA00023204"/>
    </source>
</evidence>
<evidence type="ECO:0000313" key="11">
    <source>
        <dbReference type="Proteomes" id="UP000283090"/>
    </source>
</evidence>
<dbReference type="InterPro" id="IPR042488">
    <property type="entry name" value="Rad4_BHD3_sf"/>
</dbReference>
<feature type="region of interest" description="Disordered" evidence="6">
    <location>
        <begin position="203"/>
        <end position="250"/>
    </location>
</feature>
<comment type="subcellular location">
    <subcellularLocation>
        <location evidence="1">Nucleus</location>
    </subcellularLocation>
</comment>
<evidence type="ECO:0000256" key="5">
    <source>
        <dbReference type="ARBA" id="ARBA00023242"/>
    </source>
</evidence>
<evidence type="ECO:0000256" key="1">
    <source>
        <dbReference type="ARBA" id="ARBA00004123"/>
    </source>
</evidence>
<dbReference type="InterPro" id="IPR004583">
    <property type="entry name" value="DNA_repair_Rad4"/>
</dbReference>
<feature type="compositionally biased region" description="Acidic residues" evidence="6">
    <location>
        <begin position="86"/>
        <end position="96"/>
    </location>
</feature>
<dbReference type="SUPFAM" id="SSF54001">
    <property type="entry name" value="Cysteine proteinases"/>
    <property type="match status" value="1"/>
</dbReference>
<dbReference type="FunFam" id="3.30.70.2460:FF:000001">
    <property type="entry name" value="DNA repair protein Rad4 family"/>
    <property type="match status" value="1"/>
</dbReference>
<dbReference type="InterPro" id="IPR018327">
    <property type="entry name" value="BHD_2"/>
</dbReference>
<dbReference type="EMBL" id="SAEB01000001">
    <property type="protein sequence ID" value="RVD90038.1"/>
    <property type="molecule type" value="Genomic_DNA"/>
</dbReference>
<evidence type="ECO:0008006" key="12">
    <source>
        <dbReference type="Google" id="ProtNLM"/>
    </source>
</evidence>
<organism evidence="10 11">
    <name type="scientific">Arthrobotrys flagrans</name>
    <name type="common">Nematode-trapping fungus</name>
    <name type="synonym">Trichothecium flagrans</name>
    <dbReference type="NCBI Taxonomy" id="97331"/>
    <lineage>
        <taxon>Eukaryota</taxon>
        <taxon>Fungi</taxon>
        <taxon>Dikarya</taxon>
        <taxon>Ascomycota</taxon>
        <taxon>Pezizomycotina</taxon>
        <taxon>Orbiliomycetes</taxon>
        <taxon>Orbiliales</taxon>
        <taxon>Orbiliaceae</taxon>
        <taxon>Arthrobotrys</taxon>
    </lineage>
</organism>
<gene>
    <name evidence="10" type="ORF">DFL_001021</name>
</gene>
<feature type="domain" description="Rad4 beta-hairpin" evidence="8">
    <location>
        <begin position="620"/>
        <end position="684"/>
    </location>
</feature>
<evidence type="ECO:0000256" key="6">
    <source>
        <dbReference type="SAM" id="MobiDB-lite"/>
    </source>
</evidence>
<dbReference type="InterPro" id="IPR038765">
    <property type="entry name" value="Papain-like_cys_pep_sf"/>
</dbReference>
<dbReference type="Pfam" id="PF10403">
    <property type="entry name" value="BHD_1"/>
    <property type="match status" value="1"/>
</dbReference>
<dbReference type="GO" id="GO:0006298">
    <property type="term" value="P:mismatch repair"/>
    <property type="evidence" value="ECO:0007669"/>
    <property type="project" value="TreeGrafter"/>
</dbReference>
<dbReference type="Gene3D" id="3.90.260.10">
    <property type="entry name" value="Transglutaminase-like"/>
    <property type="match status" value="1"/>
</dbReference>
<feature type="region of interest" description="Disordered" evidence="6">
    <location>
        <begin position="359"/>
        <end position="407"/>
    </location>
</feature>
<dbReference type="GeneID" id="93583332"/>
<evidence type="ECO:0000256" key="2">
    <source>
        <dbReference type="ARBA" id="ARBA00009525"/>
    </source>
</evidence>
<dbReference type="PANTHER" id="PTHR12135:SF2">
    <property type="entry name" value="DNA REPAIR PROTEIN RAD34"/>
    <property type="match status" value="1"/>
</dbReference>
<protein>
    <recommendedName>
        <fullName evidence="12">Rad4 beta-hairpin domain-containing protein</fullName>
    </recommendedName>
</protein>
<dbReference type="SMART" id="SM01030">
    <property type="entry name" value="BHD_1"/>
    <property type="match status" value="1"/>
</dbReference>
<dbReference type="Pfam" id="PF10404">
    <property type="entry name" value="BHD_2"/>
    <property type="match status" value="1"/>
</dbReference>
<dbReference type="VEuPathDB" id="FungiDB:DFL_001021"/>
<dbReference type="GO" id="GO:0005737">
    <property type="term" value="C:cytoplasm"/>
    <property type="evidence" value="ECO:0007669"/>
    <property type="project" value="TreeGrafter"/>
</dbReference>
<dbReference type="InterPro" id="IPR036985">
    <property type="entry name" value="Transglutaminase-like_sf"/>
</dbReference>
<dbReference type="Gene3D" id="2.20.20.110">
    <property type="entry name" value="Rad4, beta-hairpin domain BHD1"/>
    <property type="match status" value="1"/>
</dbReference>
<dbReference type="RefSeq" id="XP_067495582.1">
    <property type="nucleotide sequence ID" value="XM_067629576.1"/>
</dbReference>
<dbReference type="PANTHER" id="PTHR12135">
    <property type="entry name" value="DNA REPAIR PROTEIN XP-C / RAD4"/>
    <property type="match status" value="1"/>
</dbReference>
<dbReference type="SMART" id="SM01032">
    <property type="entry name" value="BHD_3"/>
    <property type="match status" value="1"/>
</dbReference>
<feature type="compositionally biased region" description="Acidic residues" evidence="6">
    <location>
        <begin position="52"/>
        <end position="70"/>
    </location>
</feature>
<feature type="domain" description="Rad4 beta-hairpin" evidence="9">
    <location>
        <begin position="691"/>
        <end position="765"/>
    </location>
</feature>
<evidence type="ECO:0000259" key="9">
    <source>
        <dbReference type="SMART" id="SM01032"/>
    </source>
</evidence>
<feature type="region of interest" description="Disordered" evidence="6">
    <location>
        <begin position="806"/>
        <end position="841"/>
    </location>
</feature>
<keyword evidence="4" id="KW-0234">DNA repair</keyword>
<dbReference type="GO" id="GO:0006289">
    <property type="term" value="P:nucleotide-excision repair"/>
    <property type="evidence" value="ECO:0007669"/>
    <property type="project" value="InterPro"/>
</dbReference>
<dbReference type="GO" id="GO:0003684">
    <property type="term" value="F:damaged DNA binding"/>
    <property type="evidence" value="ECO:0007669"/>
    <property type="project" value="InterPro"/>
</dbReference>
<sequence length="841" mass="94500">MPPKRQKKVREQLPAGPDVSQRFPSNDEHVRKRRKIERGFRKAIGQNVSDGGSDEDSDSDIDSTSSDDDLRDLKNPRTELQNQKDEDSDDGEEEEGDWEVLLDATKSVNDRKLGPLKPSENLEDGDLVLTLDGSYNSSLPLKKKSASSRQRQVRLYTHVVHVICLMYHGHRLNVWINDEELQKTILKCVEGTGAKKSVEIYLDLVNPRKPPPSSKRTAKRGKKKKGKGKGKQKKPDSPPPEPLVRPSLPLGSTDTKLVEVLGLLMRLWKRKFHIDAPGLRKRGYTENITEAISADKESQTEKIQGLDDFRQRAKDLHGSRDTGAQLFTALLRALGFEARLIFSVCPLGYGFSKAEMREDDNTDFPEAGTSKVESSAESSDYDSDSNTRPSRRRQASSRQGRGGSARACDKDLKFPTFWTEVYSPITERWIAIDTLVTGLILSNGEDLSKLEPKGRAASKSKQQISYVIAYNADKSARDVTVRYLSKMVFPGKTKGFRMPMFEREVLSNQGDLLMVEKFDLFSERILKCFQPRGIAQAAKDLKEDQELLPRVPVEPLDLLGMGFPKSVAGYKNHLEYVLERHLKREDCILPGELPVHALVTGKPGAAKEEKVYSRQSIIVGKPAENWYREGRVIKTNEQPLKLVPSRAVTINRKREIEDAKREGDTEAGLVGLYGFYQTELYRPPPIMDGVIPKNAYGNIDCFVPGMIPEGAAHVPWKNAVRLCKRLGIEFAEAVTGFDFKNKRAVPRTEGVLCLEENAEVLTEACRQDDEQRRLKEDEKRQQVCLALWKKFLIGLRIVERIEEDYGSGTTQNAGDGSDPEQKATADSGNDSDLEEGGFLRE</sequence>
<keyword evidence="11" id="KW-1185">Reference proteome</keyword>
<dbReference type="SMART" id="SM01031">
    <property type="entry name" value="BHD_2"/>
    <property type="match status" value="1"/>
</dbReference>
<dbReference type="InterPro" id="IPR018326">
    <property type="entry name" value="Rad4_beta-hairpin_dom1"/>
</dbReference>
<feature type="compositionally biased region" description="Basic residues" evidence="6">
    <location>
        <begin position="216"/>
        <end position="232"/>
    </location>
</feature>
<reference evidence="10 11" key="1">
    <citation type="submission" date="2019-01" db="EMBL/GenBank/DDBJ databases">
        <title>Intercellular communication is required for trap formation in the nematode-trapping fungus Duddingtonia flagrans.</title>
        <authorList>
            <person name="Youssar L."/>
            <person name="Wernet V."/>
            <person name="Hensel N."/>
            <person name="Hildebrandt H.-G."/>
            <person name="Fischer R."/>
        </authorList>
    </citation>
    <scope>NUCLEOTIDE SEQUENCE [LARGE SCALE GENOMIC DNA]</scope>
    <source>
        <strain evidence="10 11">CBS H-5679</strain>
    </source>
</reference>
<keyword evidence="3" id="KW-0227">DNA damage</keyword>
<dbReference type="AlphaFoldDB" id="A0A437AFY8"/>
<accession>A0A437AFY8</accession>
<evidence type="ECO:0000313" key="10">
    <source>
        <dbReference type="EMBL" id="RVD90038.1"/>
    </source>
</evidence>
<dbReference type="Proteomes" id="UP000283090">
    <property type="component" value="Unassembled WGS sequence"/>
</dbReference>
<keyword evidence="5" id="KW-0539">Nucleus</keyword>
<feature type="region of interest" description="Disordered" evidence="6">
    <location>
        <begin position="1"/>
        <end position="96"/>
    </location>
</feature>
<dbReference type="Pfam" id="PF03835">
    <property type="entry name" value="Rad4"/>
    <property type="match status" value="1"/>
</dbReference>
<name>A0A437AFY8_ARTFL</name>
<dbReference type="OrthoDB" id="300780at2759"/>
<dbReference type="Gene3D" id="3.30.60.290">
    <property type="entry name" value="Rad4, beta-hairpin domain BHD2"/>
    <property type="match status" value="1"/>
</dbReference>
<proteinExistence type="inferred from homology"/>
<feature type="compositionally biased region" description="Basic and acidic residues" evidence="6">
    <location>
        <begin position="71"/>
        <end position="85"/>
    </location>
</feature>
<dbReference type="GO" id="GO:0071942">
    <property type="term" value="C:XPC complex"/>
    <property type="evidence" value="ECO:0007669"/>
    <property type="project" value="TreeGrafter"/>
</dbReference>
<evidence type="ECO:0000259" key="8">
    <source>
        <dbReference type="SMART" id="SM01031"/>
    </source>
</evidence>
<dbReference type="Gene3D" id="3.30.70.2460">
    <property type="entry name" value="Rad4, beta-hairpin domain BHD3"/>
    <property type="match status" value="1"/>
</dbReference>